<dbReference type="OrthoDB" id="3401403at2"/>
<keyword evidence="1" id="KW-0472">Membrane</keyword>
<feature type="transmembrane region" description="Helical" evidence="1">
    <location>
        <begin position="40"/>
        <end position="60"/>
    </location>
</feature>
<proteinExistence type="predicted"/>
<keyword evidence="1" id="KW-1133">Transmembrane helix</keyword>
<gene>
    <name evidence="2" type="ORF">D7193_30015</name>
</gene>
<evidence type="ECO:0000256" key="1">
    <source>
        <dbReference type="SAM" id="Phobius"/>
    </source>
</evidence>
<dbReference type="EMBL" id="RBAN01000007">
    <property type="protein sequence ID" value="RKN51612.1"/>
    <property type="molecule type" value="Genomic_DNA"/>
</dbReference>
<feature type="transmembrane region" description="Helical" evidence="1">
    <location>
        <begin position="6"/>
        <end position="28"/>
    </location>
</feature>
<dbReference type="Proteomes" id="UP000279968">
    <property type="component" value="Unassembled WGS sequence"/>
</dbReference>
<evidence type="ECO:0000313" key="3">
    <source>
        <dbReference type="Proteomes" id="UP000279968"/>
    </source>
</evidence>
<organism evidence="2 3">
    <name type="scientific">Micromonospora costi</name>
    <dbReference type="NCBI Taxonomy" id="1530042"/>
    <lineage>
        <taxon>Bacteria</taxon>
        <taxon>Bacillati</taxon>
        <taxon>Actinomycetota</taxon>
        <taxon>Actinomycetes</taxon>
        <taxon>Micromonosporales</taxon>
        <taxon>Micromonosporaceae</taxon>
        <taxon>Micromonospora</taxon>
    </lineage>
</organism>
<sequence length="110" mass="11131">MTMPPPIQAGWELGLIVGGLMGLAGIFWPGRLSTGLGVELASLLMLGAIAAMYGLALVAVSGRQGVAAVAFIFAVSAGSLWRSGQIVLDLRRLALAGQSVATPLPEGESA</sequence>
<name>A0A3A9ZTL1_9ACTN</name>
<keyword evidence="3" id="KW-1185">Reference proteome</keyword>
<evidence type="ECO:0000313" key="2">
    <source>
        <dbReference type="EMBL" id="RKN51612.1"/>
    </source>
</evidence>
<keyword evidence="1" id="KW-0812">Transmembrane</keyword>
<protein>
    <submittedName>
        <fullName evidence="2">Uncharacterized protein</fullName>
    </submittedName>
</protein>
<accession>A0A3A9ZTL1</accession>
<comment type="caution">
    <text evidence="2">The sequence shown here is derived from an EMBL/GenBank/DDBJ whole genome shotgun (WGS) entry which is preliminary data.</text>
</comment>
<dbReference type="AlphaFoldDB" id="A0A3A9ZTL1"/>
<reference evidence="2 3" key="1">
    <citation type="journal article" date="2015" name="Int. J. Syst. Evol. Microbiol.">
        <title>Micromonospora costi sp. nov., isolated from a leaf of Costus speciosus.</title>
        <authorList>
            <person name="Thawai C."/>
        </authorList>
    </citation>
    <scope>NUCLEOTIDE SEQUENCE [LARGE SCALE GENOMIC DNA]</scope>
    <source>
        <strain evidence="2 3">CS1-12</strain>
    </source>
</reference>